<proteinExistence type="predicted"/>
<evidence type="ECO:0000313" key="3">
    <source>
        <dbReference type="Proteomes" id="UP000499080"/>
    </source>
</evidence>
<dbReference type="EMBL" id="BGPR01000768">
    <property type="protein sequence ID" value="GBM34736.1"/>
    <property type="molecule type" value="Genomic_DNA"/>
</dbReference>
<dbReference type="AlphaFoldDB" id="A0A4Y2F335"/>
<name>A0A4Y2F335_ARAVE</name>
<accession>A0A4Y2F335</accession>
<protein>
    <submittedName>
        <fullName evidence="2">Uncharacterized protein</fullName>
    </submittedName>
</protein>
<keyword evidence="1" id="KW-0472">Membrane</keyword>
<reference evidence="2 3" key="1">
    <citation type="journal article" date="2019" name="Sci. Rep.">
        <title>Orb-weaving spider Araneus ventricosus genome elucidates the spidroin gene catalogue.</title>
        <authorList>
            <person name="Kono N."/>
            <person name="Nakamura H."/>
            <person name="Ohtoshi R."/>
            <person name="Moran D.A.P."/>
            <person name="Shinohara A."/>
            <person name="Yoshida Y."/>
            <person name="Fujiwara M."/>
            <person name="Mori M."/>
            <person name="Tomita M."/>
            <person name="Arakawa K."/>
        </authorList>
    </citation>
    <scope>NUCLEOTIDE SEQUENCE [LARGE SCALE GENOMIC DNA]</scope>
</reference>
<evidence type="ECO:0000313" key="2">
    <source>
        <dbReference type="EMBL" id="GBM34736.1"/>
    </source>
</evidence>
<dbReference type="OrthoDB" id="6378406at2759"/>
<keyword evidence="1" id="KW-0812">Transmembrane</keyword>
<organism evidence="2 3">
    <name type="scientific">Araneus ventricosus</name>
    <name type="common">Orbweaver spider</name>
    <name type="synonym">Epeira ventricosa</name>
    <dbReference type="NCBI Taxonomy" id="182803"/>
    <lineage>
        <taxon>Eukaryota</taxon>
        <taxon>Metazoa</taxon>
        <taxon>Ecdysozoa</taxon>
        <taxon>Arthropoda</taxon>
        <taxon>Chelicerata</taxon>
        <taxon>Arachnida</taxon>
        <taxon>Araneae</taxon>
        <taxon>Araneomorphae</taxon>
        <taxon>Entelegynae</taxon>
        <taxon>Araneoidea</taxon>
        <taxon>Araneidae</taxon>
        <taxon>Araneus</taxon>
    </lineage>
</organism>
<dbReference type="Proteomes" id="UP000499080">
    <property type="component" value="Unassembled WGS sequence"/>
</dbReference>
<gene>
    <name evidence="2" type="ORF">AVEN_208896_1</name>
</gene>
<feature type="transmembrane region" description="Helical" evidence="1">
    <location>
        <begin position="17"/>
        <end position="36"/>
    </location>
</feature>
<sequence length="139" mass="16208">MPKFILVRLFQKPRTKYLISIVILAFVSIAILYHTVGSKQNPTPASRPETRDSEISVQLVEQIDAEVEIVKVKSRQSLPCDPVPPLRNVDINTPDVYPTLNFKPPYRSYWNYTFERRYLKVKENWNKLPLQVSVHIITL</sequence>
<keyword evidence="3" id="KW-1185">Reference proteome</keyword>
<evidence type="ECO:0000256" key="1">
    <source>
        <dbReference type="SAM" id="Phobius"/>
    </source>
</evidence>
<comment type="caution">
    <text evidence="2">The sequence shown here is derived from an EMBL/GenBank/DDBJ whole genome shotgun (WGS) entry which is preliminary data.</text>
</comment>
<keyword evidence="1" id="KW-1133">Transmembrane helix</keyword>